<reference evidence="1" key="1">
    <citation type="journal article" date="2023" name="Mol. Phylogenet. Evol.">
        <title>Genome-scale phylogeny and comparative genomics of the fungal order Sordariales.</title>
        <authorList>
            <person name="Hensen N."/>
            <person name="Bonometti L."/>
            <person name="Westerberg I."/>
            <person name="Brannstrom I.O."/>
            <person name="Guillou S."/>
            <person name="Cros-Aarteil S."/>
            <person name="Calhoun S."/>
            <person name="Haridas S."/>
            <person name="Kuo A."/>
            <person name="Mondo S."/>
            <person name="Pangilinan J."/>
            <person name="Riley R."/>
            <person name="LaButti K."/>
            <person name="Andreopoulos B."/>
            <person name="Lipzen A."/>
            <person name="Chen C."/>
            <person name="Yan M."/>
            <person name="Daum C."/>
            <person name="Ng V."/>
            <person name="Clum A."/>
            <person name="Steindorff A."/>
            <person name="Ohm R.A."/>
            <person name="Martin F."/>
            <person name="Silar P."/>
            <person name="Natvig D.O."/>
            <person name="Lalanne C."/>
            <person name="Gautier V."/>
            <person name="Ament-Velasquez S.L."/>
            <person name="Kruys A."/>
            <person name="Hutchinson M.I."/>
            <person name="Powell A.J."/>
            <person name="Barry K."/>
            <person name="Miller A.N."/>
            <person name="Grigoriev I.V."/>
            <person name="Debuchy R."/>
            <person name="Gladieux P."/>
            <person name="Hiltunen Thoren M."/>
            <person name="Johannesson H."/>
        </authorList>
    </citation>
    <scope>NUCLEOTIDE SEQUENCE</scope>
    <source>
        <strain evidence="1">CBS 958.72</strain>
    </source>
</reference>
<comment type="caution">
    <text evidence="1">The sequence shown here is derived from an EMBL/GenBank/DDBJ whole genome shotgun (WGS) entry which is preliminary data.</text>
</comment>
<evidence type="ECO:0000313" key="1">
    <source>
        <dbReference type="EMBL" id="KAK3378804.1"/>
    </source>
</evidence>
<gene>
    <name evidence="1" type="ORF">B0T24DRAFT_674648</name>
</gene>
<sequence length="203" mass="22637">MAFLTGRDLQNRVRLITLLASSKFKLSESSPREIILSIHPEHVANIVKQVQNNGLGNYSLPETARRVWLYEKSPTSAIQYVATVGHAEKRSEIRGSSVSKNDRFGFEIEKLERLPTLFSPSSMYILGLLKAPPQKYCFMNSAMAQAIEKNLEASPLELVFDSGRPTLAALIDHFEDLGATLERGSDVGAEHTADSSDEWRTRT</sequence>
<accession>A0AAE0KLD7</accession>
<dbReference type="EMBL" id="JAULSN010000002">
    <property type="protein sequence ID" value="KAK3378804.1"/>
    <property type="molecule type" value="Genomic_DNA"/>
</dbReference>
<proteinExistence type="predicted"/>
<name>A0AAE0KLD7_9PEZI</name>
<dbReference type="AlphaFoldDB" id="A0AAE0KLD7"/>
<evidence type="ECO:0000313" key="2">
    <source>
        <dbReference type="Proteomes" id="UP001287356"/>
    </source>
</evidence>
<reference evidence="1" key="2">
    <citation type="submission" date="2023-06" db="EMBL/GenBank/DDBJ databases">
        <authorList>
            <consortium name="Lawrence Berkeley National Laboratory"/>
            <person name="Haridas S."/>
            <person name="Hensen N."/>
            <person name="Bonometti L."/>
            <person name="Westerberg I."/>
            <person name="Brannstrom I.O."/>
            <person name="Guillou S."/>
            <person name="Cros-Aarteil S."/>
            <person name="Calhoun S."/>
            <person name="Kuo A."/>
            <person name="Mondo S."/>
            <person name="Pangilinan J."/>
            <person name="Riley R."/>
            <person name="Labutti K."/>
            <person name="Andreopoulos B."/>
            <person name="Lipzen A."/>
            <person name="Chen C."/>
            <person name="Yanf M."/>
            <person name="Daum C."/>
            <person name="Ng V."/>
            <person name="Clum A."/>
            <person name="Steindorff A."/>
            <person name="Ohm R."/>
            <person name="Martin F."/>
            <person name="Silar P."/>
            <person name="Natvig D."/>
            <person name="Lalanne C."/>
            <person name="Gautier V."/>
            <person name="Ament-Velasquez S.L."/>
            <person name="Kruys A."/>
            <person name="Hutchinson M.I."/>
            <person name="Powell A.J."/>
            <person name="Barry K."/>
            <person name="Miller A.N."/>
            <person name="Grigoriev I.V."/>
            <person name="Debuchy R."/>
            <person name="Gladieux P."/>
            <person name="Thoren M.H."/>
            <person name="Johannesson H."/>
        </authorList>
    </citation>
    <scope>NUCLEOTIDE SEQUENCE</scope>
    <source>
        <strain evidence="1">CBS 958.72</strain>
    </source>
</reference>
<keyword evidence="2" id="KW-1185">Reference proteome</keyword>
<protein>
    <submittedName>
        <fullName evidence="1">Uncharacterized protein</fullName>
    </submittedName>
</protein>
<organism evidence="1 2">
    <name type="scientific">Lasiosphaeria ovina</name>
    <dbReference type="NCBI Taxonomy" id="92902"/>
    <lineage>
        <taxon>Eukaryota</taxon>
        <taxon>Fungi</taxon>
        <taxon>Dikarya</taxon>
        <taxon>Ascomycota</taxon>
        <taxon>Pezizomycotina</taxon>
        <taxon>Sordariomycetes</taxon>
        <taxon>Sordariomycetidae</taxon>
        <taxon>Sordariales</taxon>
        <taxon>Lasiosphaeriaceae</taxon>
        <taxon>Lasiosphaeria</taxon>
    </lineage>
</organism>
<dbReference type="Proteomes" id="UP001287356">
    <property type="component" value="Unassembled WGS sequence"/>
</dbReference>